<dbReference type="PANTHER" id="PTHR35788:SF1">
    <property type="entry name" value="EXPORTED PROTEIN"/>
    <property type="match status" value="1"/>
</dbReference>
<evidence type="ECO:0000313" key="2">
    <source>
        <dbReference type="EMBL" id="MFI7588534.1"/>
    </source>
</evidence>
<sequence>MPSVSVPRRVWLIAGAVAGTAVVAYGAAALAVAGKVPKGTTVAGLDVGGLSRAQAQTKLAAAHRELRGTLPVKVGESAESLDLARSGLGLDAEATTGQFSGFSLNPARVVTHVTGGRAHEALPRAPFAALDTALRPLAADVLEPATEAGVAFKAGKAKLVEGAPGLRLAPDATSVLRSSWLGPAHPVTLPTAPLAPKITRETAEQALETVAEKAVSGPLTLAVGSHETVLAPAAFTKALSMTPDAQGDLQLAVDGEVLRDAILKQDPEIGTAPKDATFKLQGGRPVVVPGVNGVTIDPKSLSASVVPALTGPERKASVETAVEEPELSTAEARKLGVKERISTFSTILTADSKRTENLRIAARTVNGTVVLPGETFSLNGVLGKRTPEKGYNEAPAILGGRLIKDYGGGVSQMATTIFNNVFFSGLQDVYHKPHSFYISRYPEGREATVNYPTVDMKWRNDSKYAVLIQANVTDTVNVSFWSTKVWKVTATKGDRTNQRAPKTIYDDKDGCVAQAANPGFDVTVTRTMRRVSNPGDVRKQTWKTTYIAEDKVVCGPQP</sequence>
<proteinExistence type="predicted"/>
<dbReference type="Proteomes" id="UP001612915">
    <property type="component" value="Unassembled WGS sequence"/>
</dbReference>
<comment type="caution">
    <text evidence="2">The sequence shown here is derived from an EMBL/GenBank/DDBJ whole genome shotgun (WGS) entry which is preliminary data.</text>
</comment>
<accession>A0ABW8AQ89</accession>
<organism evidence="2 3">
    <name type="scientific">Spongisporangium articulatum</name>
    <dbReference type="NCBI Taxonomy" id="3362603"/>
    <lineage>
        <taxon>Bacteria</taxon>
        <taxon>Bacillati</taxon>
        <taxon>Actinomycetota</taxon>
        <taxon>Actinomycetes</taxon>
        <taxon>Kineosporiales</taxon>
        <taxon>Kineosporiaceae</taxon>
        <taxon>Spongisporangium</taxon>
    </lineage>
</organism>
<protein>
    <submittedName>
        <fullName evidence="2">VanW family protein</fullName>
    </submittedName>
</protein>
<dbReference type="Pfam" id="PF04294">
    <property type="entry name" value="VanW"/>
    <property type="match status" value="1"/>
</dbReference>
<keyword evidence="3" id="KW-1185">Reference proteome</keyword>
<dbReference type="InterPro" id="IPR007391">
    <property type="entry name" value="Vancomycin_resist_VanW"/>
</dbReference>
<evidence type="ECO:0000259" key="1">
    <source>
        <dbReference type="Pfam" id="PF12229"/>
    </source>
</evidence>
<gene>
    <name evidence="2" type="ORF">ACIB24_15805</name>
</gene>
<dbReference type="EMBL" id="JBITLV010000005">
    <property type="protein sequence ID" value="MFI7588534.1"/>
    <property type="molecule type" value="Genomic_DNA"/>
</dbReference>
<feature type="domain" description="YoaR-like putative peptidoglycan binding" evidence="1">
    <location>
        <begin position="244"/>
        <end position="311"/>
    </location>
</feature>
<dbReference type="RefSeq" id="WP_398282344.1">
    <property type="nucleotide sequence ID" value="NZ_JBITLV010000005.1"/>
</dbReference>
<name>A0ABW8AQ89_9ACTN</name>
<dbReference type="InterPro" id="IPR022029">
    <property type="entry name" value="YoaR-like_PG-bd"/>
</dbReference>
<dbReference type="PANTHER" id="PTHR35788">
    <property type="entry name" value="EXPORTED PROTEIN-RELATED"/>
    <property type="match status" value="1"/>
</dbReference>
<evidence type="ECO:0000313" key="3">
    <source>
        <dbReference type="Proteomes" id="UP001612915"/>
    </source>
</evidence>
<dbReference type="Pfam" id="PF12229">
    <property type="entry name" value="PG_binding_4"/>
    <property type="match status" value="1"/>
</dbReference>
<dbReference type="InterPro" id="IPR052913">
    <property type="entry name" value="Glycopeptide_resist_protein"/>
</dbReference>
<reference evidence="2 3" key="1">
    <citation type="submission" date="2024-10" db="EMBL/GenBank/DDBJ databases">
        <title>The Natural Products Discovery Center: Release of the First 8490 Sequenced Strains for Exploring Actinobacteria Biosynthetic Diversity.</title>
        <authorList>
            <person name="Kalkreuter E."/>
            <person name="Kautsar S.A."/>
            <person name="Yang D."/>
            <person name="Bader C.D."/>
            <person name="Teijaro C.N."/>
            <person name="Fluegel L."/>
            <person name="Davis C.M."/>
            <person name="Simpson J.R."/>
            <person name="Lauterbach L."/>
            <person name="Steele A.D."/>
            <person name="Gui C."/>
            <person name="Meng S."/>
            <person name="Li G."/>
            <person name="Viehrig K."/>
            <person name="Ye F."/>
            <person name="Su P."/>
            <person name="Kiefer A.F."/>
            <person name="Nichols A."/>
            <person name="Cepeda A.J."/>
            <person name="Yan W."/>
            <person name="Fan B."/>
            <person name="Jiang Y."/>
            <person name="Adhikari A."/>
            <person name="Zheng C.-J."/>
            <person name="Schuster L."/>
            <person name="Cowan T.M."/>
            <person name="Smanski M.J."/>
            <person name="Chevrette M.G."/>
            <person name="De Carvalho L.P.S."/>
            <person name="Shen B."/>
        </authorList>
    </citation>
    <scope>NUCLEOTIDE SEQUENCE [LARGE SCALE GENOMIC DNA]</scope>
    <source>
        <strain evidence="2 3">NPDC049639</strain>
    </source>
</reference>